<dbReference type="Gene3D" id="3.40.50.2000">
    <property type="entry name" value="Glycogen Phosphorylase B"/>
    <property type="match status" value="2"/>
</dbReference>
<dbReference type="PANTHER" id="PTHR45947">
    <property type="entry name" value="SULFOQUINOVOSYL TRANSFERASE SQD2"/>
    <property type="match status" value="1"/>
</dbReference>
<proteinExistence type="inferred from homology"/>
<comment type="caution">
    <text evidence="4">The sequence shown here is derived from an EMBL/GenBank/DDBJ whole genome shotgun (WGS) entry which is preliminary data.</text>
</comment>
<dbReference type="EMBL" id="JBBAXC010000023">
    <property type="protein sequence ID" value="MEI5909328.1"/>
    <property type="molecule type" value="Genomic_DNA"/>
</dbReference>
<dbReference type="RefSeq" id="WP_336588770.1">
    <property type="nucleotide sequence ID" value="NZ_JBBAXC010000023.1"/>
</dbReference>
<evidence type="ECO:0000313" key="5">
    <source>
        <dbReference type="Proteomes" id="UP001312865"/>
    </source>
</evidence>
<keyword evidence="4" id="KW-0808">Transferase</keyword>
<accession>A0ABU8HJQ6</accession>
<dbReference type="Pfam" id="PF00534">
    <property type="entry name" value="Glycos_transf_1"/>
    <property type="match status" value="1"/>
</dbReference>
<evidence type="ECO:0000313" key="4">
    <source>
        <dbReference type="EMBL" id="MEI5909328.1"/>
    </source>
</evidence>
<protein>
    <submittedName>
        <fullName evidence="4">Glycosyltransferase family 4 protein</fullName>
        <ecNumber evidence="4">2.4.-.-</ecNumber>
    </submittedName>
</protein>
<evidence type="ECO:0000259" key="2">
    <source>
        <dbReference type="Pfam" id="PF00534"/>
    </source>
</evidence>
<evidence type="ECO:0000256" key="1">
    <source>
        <dbReference type="ARBA" id="ARBA00009481"/>
    </source>
</evidence>
<gene>
    <name evidence="4" type="ORF">WAK64_19965</name>
</gene>
<keyword evidence="5" id="KW-1185">Reference proteome</keyword>
<dbReference type="InterPro" id="IPR050194">
    <property type="entry name" value="Glycosyltransferase_grp1"/>
</dbReference>
<dbReference type="PANTHER" id="PTHR45947:SF14">
    <property type="entry name" value="SLL1723 PROTEIN"/>
    <property type="match status" value="1"/>
</dbReference>
<dbReference type="CDD" id="cd03801">
    <property type="entry name" value="GT4_PimA-like"/>
    <property type="match status" value="1"/>
</dbReference>
<keyword evidence="4" id="KW-0328">Glycosyltransferase</keyword>
<evidence type="ECO:0000259" key="3">
    <source>
        <dbReference type="Pfam" id="PF13439"/>
    </source>
</evidence>
<dbReference type="SUPFAM" id="SSF53756">
    <property type="entry name" value="UDP-Glycosyltransferase/glycogen phosphorylase"/>
    <property type="match status" value="1"/>
</dbReference>
<dbReference type="InterPro" id="IPR001296">
    <property type="entry name" value="Glyco_trans_1"/>
</dbReference>
<feature type="domain" description="Glycosyl transferase family 1" evidence="2">
    <location>
        <begin position="244"/>
        <end position="403"/>
    </location>
</feature>
<dbReference type="Proteomes" id="UP001312865">
    <property type="component" value="Unassembled WGS sequence"/>
</dbReference>
<dbReference type="GO" id="GO:0016757">
    <property type="term" value="F:glycosyltransferase activity"/>
    <property type="evidence" value="ECO:0007669"/>
    <property type="project" value="UniProtKB-KW"/>
</dbReference>
<organism evidence="4 5">
    <name type="scientific">Bacillus spongiae</name>
    <dbReference type="NCBI Taxonomy" id="2683610"/>
    <lineage>
        <taxon>Bacteria</taxon>
        <taxon>Bacillati</taxon>
        <taxon>Bacillota</taxon>
        <taxon>Bacilli</taxon>
        <taxon>Bacillales</taxon>
        <taxon>Bacillaceae</taxon>
        <taxon>Bacillus</taxon>
    </lineage>
</organism>
<name>A0ABU8HJQ6_9BACI</name>
<reference evidence="4 5" key="1">
    <citation type="journal article" date="2018" name="J. Microbiol.">
        <title>Bacillus spongiae sp. nov., isolated from sponge of Jeju Island.</title>
        <authorList>
            <person name="Lee G.E."/>
            <person name="Im W.T."/>
            <person name="Park J.S."/>
        </authorList>
    </citation>
    <scope>NUCLEOTIDE SEQUENCE [LARGE SCALE GENOMIC DNA]</scope>
    <source>
        <strain evidence="4 5">135PIL107-10</strain>
    </source>
</reference>
<comment type="similarity">
    <text evidence="1">Belongs to the glycosyltransferase group 1 family. Glycosyltransferase 4 subfamily.</text>
</comment>
<dbReference type="InterPro" id="IPR028098">
    <property type="entry name" value="Glyco_trans_4-like_N"/>
</dbReference>
<feature type="domain" description="Glycosyltransferase subfamily 4-like N-terminal" evidence="3">
    <location>
        <begin position="64"/>
        <end position="241"/>
    </location>
</feature>
<sequence length="436" mass="50086">MSELLFPYPYVISALDHYYNVTPPLSEKDYNQKPSGGSGGKKKRSSKKQLSILIATFWDYPHTGGLSNYITSLRDGLIEMGHKVDVISPNQFPQEKVAALRKEIVPKLKNFLTNRYGEYSKKILQSTRLLYIYEQMLMKMDLDQYDIFHAQDLFTANILGRFNAKYNKPLLFTPHGMFTFNRIKFNRIEKGSVEEIYYETIERKAIKYADHLIVISDSFHKPLKDMGAKAKKLTTIYTGIDFPAVQRKKNKKIIISSISRLGPRKGHNDLLKALSKIKKHTKHVEVLIVGDGEMRTTLEEMKESLHLDNVRILGKRDDIANILSHTDIFVLPTLNDNLPVSIIEAMHSRTAVITTNCGGIPELIEHDKTGIIIEPKDIKALSKQLKRLILEKDTRAKLAQNAYDYAQKQLTRDMMVNQISEKYQQLLASKEEERNE</sequence>
<dbReference type="Pfam" id="PF13439">
    <property type="entry name" value="Glyco_transf_4"/>
    <property type="match status" value="1"/>
</dbReference>
<dbReference type="EC" id="2.4.-.-" evidence="4"/>